<evidence type="ECO:0000256" key="1">
    <source>
        <dbReference type="ARBA" id="ARBA00004141"/>
    </source>
</evidence>
<organism evidence="8 9">
    <name type="scientific">Microthyrium microscopicum</name>
    <dbReference type="NCBI Taxonomy" id="703497"/>
    <lineage>
        <taxon>Eukaryota</taxon>
        <taxon>Fungi</taxon>
        <taxon>Dikarya</taxon>
        <taxon>Ascomycota</taxon>
        <taxon>Pezizomycotina</taxon>
        <taxon>Dothideomycetes</taxon>
        <taxon>Dothideomycetes incertae sedis</taxon>
        <taxon>Microthyriales</taxon>
        <taxon>Microthyriaceae</taxon>
        <taxon>Microthyrium</taxon>
    </lineage>
</organism>
<dbReference type="GO" id="GO:0034486">
    <property type="term" value="P:vacuolar transmembrane transport"/>
    <property type="evidence" value="ECO:0007669"/>
    <property type="project" value="UniProtKB-ARBA"/>
</dbReference>
<keyword evidence="3 7" id="KW-1133">Transmembrane helix</keyword>
<dbReference type="Pfam" id="PF04193">
    <property type="entry name" value="PQ-loop"/>
    <property type="match status" value="2"/>
</dbReference>
<dbReference type="SMART" id="SM00679">
    <property type="entry name" value="CTNS"/>
    <property type="match status" value="2"/>
</dbReference>
<dbReference type="OrthoDB" id="8048523at2759"/>
<keyword evidence="9" id="KW-1185">Reference proteome</keyword>
<dbReference type="FunFam" id="1.20.1280.290:FF:000009">
    <property type="entry name" value="PQ loop repeat family protein"/>
    <property type="match status" value="1"/>
</dbReference>
<protein>
    <submittedName>
        <fullName evidence="8">PQ loop repeat family protein</fullName>
    </submittedName>
</protein>
<dbReference type="InterPro" id="IPR006603">
    <property type="entry name" value="PQ-loop_rpt"/>
</dbReference>
<name>A0A6A6UI88_9PEZI</name>
<dbReference type="Gene3D" id="1.20.1280.290">
    <property type="match status" value="2"/>
</dbReference>
<feature type="transmembrane region" description="Helical" evidence="7">
    <location>
        <begin position="227"/>
        <end position="244"/>
    </location>
</feature>
<feature type="transmembrane region" description="Helical" evidence="7">
    <location>
        <begin position="265"/>
        <end position="284"/>
    </location>
</feature>
<comment type="subcellular location">
    <subcellularLocation>
        <location evidence="1">Membrane</location>
        <topology evidence="1">Multi-pass membrane protein</topology>
    </subcellularLocation>
</comment>
<gene>
    <name evidence="8" type="ORF">BT63DRAFT_477901</name>
</gene>
<feature type="transmembrane region" description="Helical" evidence="7">
    <location>
        <begin position="315"/>
        <end position="336"/>
    </location>
</feature>
<evidence type="ECO:0000313" key="9">
    <source>
        <dbReference type="Proteomes" id="UP000799302"/>
    </source>
</evidence>
<evidence type="ECO:0000256" key="6">
    <source>
        <dbReference type="ARBA" id="ARBA00050768"/>
    </source>
</evidence>
<dbReference type="EMBL" id="MU004233">
    <property type="protein sequence ID" value="KAF2671416.1"/>
    <property type="molecule type" value="Genomic_DNA"/>
</dbReference>
<keyword evidence="2 7" id="KW-0812">Transmembrane</keyword>
<comment type="similarity">
    <text evidence="5">Belongs to the laat-1 family.</text>
</comment>
<evidence type="ECO:0000256" key="5">
    <source>
        <dbReference type="ARBA" id="ARBA00038039"/>
    </source>
</evidence>
<dbReference type="PANTHER" id="PTHR16201:SF35">
    <property type="entry name" value="VACUOLAR AMINO ACID TRANSPORTER YPQ1-RELATED"/>
    <property type="match status" value="1"/>
</dbReference>
<evidence type="ECO:0000313" key="8">
    <source>
        <dbReference type="EMBL" id="KAF2671416.1"/>
    </source>
</evidence>
<reference evidence="8" key="1">
    <citation type="journal article" date="2020" name="Stud. Mycol.">
        <title>101 Dothideomycetes genomes: a test case for predicting lifestyles and emergence of pathogens.</title>
        <authorList>
            <person name="Haridas S."/>
            <person name="Albert R."/>
            <person name="Binder M."/>
            <person name="Bloem J."/>
            <person name="Labutti K."/>
            <person name="Salamov A."/>
            <person name="Andreopoulos B."/>
            <person name="Baker S."/>
            <person name="Barry K."/>
            <person name="Bills G."/>
            <person name="Bluhm B."/>
            <person name="Cannon C."/>
            <person name="Castanera R."/>
            <person name="Culley D."/>
            <person name="Daum C."/>
            <person name="Ezra D."/>
            <person name="Gonzalez J."/>
            <person name="Henrissat B."/>
            <person name="Kuo A."/>
            <person name="Liang C."/>
            <person name="Lipzen A."/>
            <person name="Lutzoni F."/>
            <person name="Magnuson J."/>
            <person name="Mondo S."/>
            <person name="Nolan M."/>
            <person name="Ohm R."/>
            <person name="Pangilinan J."/>
            <person name="Park H.-J."/>
            <person name="Ramirez L."/>
            <person name="Alfaro M."/>
            <person name="Sun H."/>
            <person name="Tritt A."/>
            <person name="Yoshinaga Y."/>
            <person name="Zwiers L.-H."/>
            <person name="Turgeon B."/>
            <person name="Goodwin S."/>
            <person name="Spatafora J."/>
            <person name="Crous P."/>
            <person name="Grigoriev I."/>
        </authorList>
    </citation>
    <scope>NUCLEOTIDE SEQUENCE</scope>
    <source>
        <strain evidence="8">CBS 115976</strain>
    </source>
</reference>
<dbReference type="GO" id="GO:0098852">
    <property type="term" value="C:lytic vacuole membrane"/>
    <property type="evidence" value="ECO:0007669"/>
    <property type="project" value="UniProtKB-ARBA"/>
</dbReference>
<dbReference type="AlphaFoldDB" id="A0A6A6UI88"/>
<evidence type="ECO:0000256" key="4">
    <source>
        <dbReference type="ARBA" id="ARBA00023136"/>
    </source>
</evidence>
<evidence type="ECO:0000256" key="3">
    <source>
        <dbReference type="ARBA" id="ARBA00022989"/>
    </source>
</evidence>
<dbReference type="PANTHER" id="PTHR16201">
    <property type="entry name" value="SEVEN TRANSMEMBRANE PROTEIN 1-RELATED"/>
    <property type="match status" value="1"/>
</dbReference>
<evidence type="ECO:0000256" key="7">
    <source>
        <dbReference type="SAM" id="Phobius"/>
    </source>
</evidence>
<dbReference type="GO" id="GO:0015174">
    <property type="term" value="F:basic amino acid transmembrane transporter activity"/>
    <property type="evidence" value="ECO:0007669"/>
    <property type="project" value="UniProtKB-ARBA"/>
</dbReference>
<evidence type="ECO:0000256" key="2">
    <source>
        <dbReference type="ARBA" id="ARBA00022692"/>
    </source>
</evidence>
<feature type="transmembrane region" description="Helical" evidence="7">
    <location>
        <begin position="12"/>
        <end position="33"/>
    </location>
</feature>
<sequence length="346" mass="38239">MYPPYQAPSLNLEALSGICGSISIACWIVVFSPQIAENFRTRAEGLSVVFIVVWSAGDICNLIGGLAQKVLPTMIILAIYYLLVDVVLIGQCFYYKGFTLTDKIIEPTNGHAPRNGTTEHTPLLDEAPINHNASTRGSALLRTNSSLSIRERLFPVDGTHLSPTTPLHPESSPSQASVRSPQTTFQRLIINFFIVILVIAAGILGWVLSNRTTGPPPPNRVEDKPTFNILGQIFGYLCSALYLGSRIPQLLLNHRRRSTEGISMLFFLFACIGNLTYNFSIFAYSPSPACDVPFQCAEGEAKYIYGQYILVNLSWILGSLGTLLLDMGVFVQYFMYKIEREDALQS</sequence>
<keyword evidence="4 7" id="KW-0472">Membrane</keyword>
<feature type="transmembrane region" description="Helical" evidence="7">
    <location>
        <begin position="45"/>
        <end position="67"/>
    </location>
</feature>
<feature type="transmembrane region" description="Helical" evidence="7">
    <location>
        <begin position="73"/>
        <end position="95"/>
    </location>
</feature>
<feature type="transmembrane region" description="Helical" evidence="7">
    <location>
        <begin position="188"/>
        <end position="207"/>
    </location>
</feature>
<accession>A0A6A6UI88</accession>
<dbReference type="InterPro" id="IPR051415">
    <property type="entry name" value="LAAT-1"/>
</dbReference>
<comment type="catalytic activity">
    <reaction evidence="6">
        <text>L-histidine(out) + L-arginine(in) = L-histidine(in) + L-arginine(out)</text>
        <dbReference type="Rhea" id="RHEA:71063"/>
        <dbReference type="ChEBI" id="CHEBI:32682"/>
        <dbReference type="ChEBI" id="CHEBI:57595"/>
    </reaction>
</comment>
<dbReference type="Proteomes" id="UP000799302">
    <property type="component" value="Unassembled WGS sequence"/>
</dbReference>
<proteinExistence type="inferred from homology"/>